<dbReference type="GO" id="GO:0004497">
    <property type="term" value="F:monooxygenase activity"/>
    <property type="evidence" value="ECO:0007669"/>
    <property type="project" value="UniProtKB-KW"/>
</dbReference>
<dbReference type="PRINTS" id="PR00385">
    <property type="entry name" value="P450"/>
</dbReference>
<name>A0A9N9DX95_9GLOM</name>
<dbReference type="PANTHER" id="PTHR24301">
    <property type="entry name" value="THROMBOXANE-A SYNTHASE"/>
    <property type="match status" value="1"/>
</dbReference>
<dbReference type="GO" id="GO:0020037">
    <property type="term" value="F:heme binding"/>
    <property type="evidence" value="ECO:0007669"/>
    <property type="project" value="InterPro"/>
</dbReference>
<proteinExistence type="inferred from homology"/>
<comment type="cofactor">
    <cofactor evidence="3">
        <name>heme</name>
        <dbReference type="ChEBI" id="CHEBI:30413"/>
    </cofactor>
</comment>
<keyword evidence="2 3" id="KW-0408">Iron</keyword>
<comment type="caution">
    <text evidence="6">The sequence shown here is derived from an EMBL/GenBank/DDBJ whole genome shotgun (WGS) entry which is preliminary data.</text>
</comment>
<evidence type="ECO:0000256" key="5">
    <source>
        <dbReference type="SAM" id="Phobius"/>
    </source>
</evidence>
<keyword evidence="7" id="KW-1185">Reference proteome</keyword>
<protein>
    <submittedName>
        <fullName evidence="6">13621_t:CDS:1</fullName>
    </submittedName>
</protein>
<dbReference type="PROSITE" id="PS00086">
    <property type="entry name" value="CYTOCHROME_P450"/>
    <property type="match status" value="1"/>
</dbReference>
<dbReference type="InterPro" id="IPR002401">
    <property type="entry name" value="Cyt_P450_E_grp-I"/>
</dbReference>
<evidence type="ECO:0000256" key="1">
    <source>
        <dbReference type="ARBA" id="ARBA00022723"/>
    </source>
</evidence>
<dbReference type="SUPFAM" id="SSF48264">
    <property type="entry name" value="Cytochrome P450"/>
    <property type="match status" value="1"/>
</dbReference>
<keyword evidence="1 3" id="KW-0479">Metal-binding</keyword>
<keyword evidence="4" id="KW-0560">Oxidoreductase</keyword>
<dbReference type="EMBL" id="CAJVPQ010004457">
    <property type="protein sequence ID" value="CAG8651842.1"/>
    <property type="molecule type" value="Genomic_DNA"/>
</dbReference>
<dbReference type="GO" id="GO:0005506">
    <property type="term" value="F:iron ion binding"/>
    <property type="evidence" value="ECO:0007669"/>
    <property type="project" value="InterPro"/>
</dbReference>
<organism evidence="6 7">
    <name type="scientific">Funneliformis caledonium</name>
    <dbReference type="NCBI Taxonomy" id="1117310"/>
    <lineage>
        <taxon>Eukaryota</taxon>
        <taxon>Fungi</taxon>
        <taxon>Fungi incertae sedis</taxon>
        <taxon>Mucoromycota</taxon>
        <taxon>Glomeromycotina</taxon>
        <taxon>Glomeromycetes</taxon>
        <taxon>Glomerales</taxon>
        <taxon>Glomeraceae</taxon>
        <taxon>Funneliformis</taxon>
    </lineage>
</organism>
<keyword evidence="5" id="KW-1133">Transmembrane helix</keyword>
<dbReference type="AlphaFoldDB" id="A0A9N9DX95"/>
<feature type="transmembrane region" description="Helical" evidence="5">
    <location>
        <begin position="6"/>
        <end position="26"/>
    </location>
</feature>
<keyword evidence="4" id="KW-0503">Monooxygenase</keyword>
<dbReference type="InterPro" id="IPR036396">
    <property type="entry name" value="Cyt_P450_sf"/>
</dbReference>
<dbReference type="Pfam" id="PF00067">
    <property type="entry name" value="p450"/>
    <property type="match status" value="1"/>
</dbReference>
<evidence type="ECO:0000256" key="2">
    <source>
        <dbReference type="ARBA" id="ARBA00023004"/>
    </source>
</evidence>
<reference evidence="6" key="1">
    <citation type="submission" date="2021-06" db="EMBL/GenBank/DDBJ databases">
        <authorList>
            <person name="Kallberg Y."/>
            <person name="Tangrot J."/>
            <person name="Rosling A."/>
        </authorList>
    </citation>
    <scope>NUCLEOTIDE SEQUENCE</scope>
    <source>
        <strain evidence="6">UK204</strain>
    </source>
</reference>
<dbReference type="Proteomes" id="UP000789570">
    <property type="component" value="Unassembled WGS sequence"/>
</dbReference>
<evidence type="ECO:0000313" key="7">
    <source>
        <dbReference type="Proteomes" id="UP000789570"/>
    </source>
</evidence>
<keyword evidence="5" id="KW-0472">Membrane</keyword>
<dbReference type="CDD" id="cd00302">
    <property type="entry name" value="cytochrome_P450"/>
    <property type="match status" value="1"/>
</dbReference>
<evidence type="ECO:0000313" key="6">
    <source>
        <dbReference type="EMBL" id="CAG8651842.1"/>
    </source>
</evidence>
<sequence length="536" mass="62496">MSILTLVLTSIHLPTLVTILTITYVFRYYFKYFTRPNPLPGPFPIPLFGNVHQMGLDPQFFANKLREKYGDVCETFVGSTRLIWLSRADLAEKIFSPSKKSNYFLRGNKKNNFDDLGVNDHGIVFNRDYASWRFNRKFLSQFTMSTNFLKSFVTEIQIIFKELQSYWSEMSMNENEPVEIDFSDWALRISTDIVIKTTSTQRAYSMAIYFNKISPHKKANVPDSALTESENFIHSITNYIWLIQMCFILPPLVRHYVPGIRQYMNNLFKTQRWFHDRIDDFIRKRRDEIVETPMDQPLKTDILTLLLTYGTTRDITSKNDESSRPLTEEEIRYTMMEVFTGAIDTTANSLSFIIYYLCKYPKVRQKMIEEIEGYTGKDQNAQINFNSLEKLHYCEAVFKEVARINPVVGIMSKVASEEDEIAGYRWPAGQEFFLNLEGMHKNKVHWDIPEEFNPNRFLNERNEIIQRLPIYQFGGGPRACPGRHMALAGLKTLVILLLKRYDFELVDKDAPLKIVASVSNECKDLKIKISPRTVAL</sequence>
<dbReference type="PANTHER" id="PTHR24301:SF2">
    <property type="entry name" value="THROMBOXANE-A SYNTHASE"/>
    <property type="match status" value="1"/>
</dbReference>
<comment type="similarity">
    <text evidence="4">Belongs to the cytochrome P450 family.</text>
</comment>
<evidence type="ECO:0000256" key="3">
    <source>
        <dbReference type="PIRSR" id="PIRSR602401-1"/>
    </source>
</evidence>
<gene>
    <name evidence="6" type="ORF">FCALED_LOCUS11107</name>
</gene>
<accession>A0A9N9DX95</accession>
<keyword evidence="5" id="KW-0812">Transmembrane</keyword>
<dbReference type="Gene3D" id="1.10.630.10">
    <property type="entry name" value="Cytochrome P450"/>
    <property type="match status" value="1"/>
</dbReference>
<feature type="binding site" description="axial binding residue" evidence="3">
    <location>
        <position position="480"/>
    </location>
    <ligand>
        <name>heme</name>
        <dbReference type="ChEBI" id="CHEBI:30413"/>
    </ligand>
    <ligandPart>
        <name>Fe</name>
        <dbReference type="ChEBI" id="CHEBI:18248"/>
    </ligandPart>
</feature>
<dbReference type="InterPro" id="IPR001128">
    <property type="entry name" value="Cyt_P450"/>
</dbReference>
<dbReference type="GO" id="GO:0016705">
    <property type="term" value="F:oxidoreductase activity, acting on paired donors, with incorporation or reduction of molecular oxygen"/>
    <property type="evidence" value="ECO:0007669"/>
    <property type="project" value="InterPro"/>
</dbReference>
<dbReference type="OrthoDB" id="1470350at2759"/>
<dbReference type="InterPro" id="IPR017972">
    <property type="entry name" value="Cyt_P450_CS"/>
</dbReference>
<evidence type="ECO:0000256" key="4">
    <source>
        <dbReference type="RuleBase" id="RU000461"/>
    </source>
</evidence>
<dbReference type="PRINTS" id="PR00463">
    <property type="entry name" value="EP450I"/>
</dbReference>
<keyword evidence="3 4" id="KW-0349">Heme</keyword>